<organism evidence="1 2">
    <name type="scientific">Stephania cephalantha</name>
    <dbReference type="NCBI Taxonomy" id="152367"/>
    <lineage>
        <taxon>Eukaryota</taxon>
        <taxon>Viridiplantae</taxon>
        <taxon>Streptophyta</taxon>
        <taxon>Embryophyta</taxon>
        <taxon>Tracheophyta</taxon>
        <taxon>Spermatophyta</taxon>
        <taxon>Magnoliopsida</taxon>
        <taxon>Ranunculales</taxon>
        <taxon>Menispermaceae</taxon>
        <taxon>Menispermoideae</taxon>
        <taxon>Cissampelideae</taxon>
        <taxon>Stephania</taxon>
    </lineage>
</organism>
<sequence>MTFQTGSMHDRGAAGSHFASAEELHTLSDKFVSHDQQLQEILRLLRAHATPSSFIATAPVIKVGCVFTVDV</sequence>
<accession>A0AAP0PD11</accession>
<evidence type="ECO:0000313" key="1">
    <source>
        <dbReference type="EMBL" id="KAK9140393.1"/>
    </source>
</evidence>
<protein>
    <submittedName>
        <fullName evidence="1">Uncharacterized protein</fullName>
    </submittedName>
</protein>
<comment type="caution">
    <text evidence="1">The sequence shown here is derived from an EMBL/GenBank/DDBJ whole genome shotgun (WGS) entry which is preliminary data.</text>
</comment>
<dbReference type="Proteomes" id="UP001419268">
    <property type="component" value="Unassembled WGS sequence"/>
</dbReference>
<keyword evidence="2" id="KW-1185">Reference proteome</keyword>
<proteinExistence type="predicted"/>
<evidence type="ECO:0000313" key="2">
    <source>
        <dbReference type="Proteomes" id="UP001419268"/>
    </source>
</evidence>
<gene>
    <name evidence="1" type="ORF">Scep_010074</name>
</gene>
<reference evidence="1 2" key="1">
    <citation type="submission" date="2024-01" db="EMBL/GenBank/DDBJ databases">
        <title>Genome assemblies of Stephania.</title>
        <authorList>
            <person name="Yang L."/>
        </authorList>
    </citation>
    <scope>NUCLEOTIDE SEQUENCE [LARGE SCALE GENOMIC DNA]</scope>
    <source>
        <strain evidence="1">JXDWG</strain>
        <tissue evidence="1">Leaf</tissue>
    </source>
</reference>
<dbReference type="AlphaFoldDB" id="A0AAP0PD11"/>
<dbReference type="EMBL" id="JBBNAG010000004">
    <property type="protein sequence ID" value="KAK9140393.1"/>
    <property type="molecule type" value="Genomic_DNA"/>
</dbReference>
<name>A0AAP0PD11_9MAGN</name>